<evidence type="ECO:0000256" key="1">
    <source>
        <dbReference type="SAM" id="MobiDB-lite"/>
    </source>
</evidence>
<proteinExistence type="predicted"/>
<feature type="compositionally biased region" description="Polar residues" evidence="1">
    <location>
        <begin position="20"/>
        <end position="31"/>
    </location>
</feature>
<evidence type="ECO:0000313" key="2">
    <source>
        <dbReference type="EMBL" id="OTP72102.1"/>
    </source>
</evidence>
<protein>
    <submittedName>
        <fullName evidence="2">Uncharacterized protein</fullName>
    </submittedName>
</protein>
<accession>A0A242MM88</accession>
<organism evidence="2 3">
    <name type="scientific">Caballeronia sordidicola</name>
    <name type="common">Burkholderia sordidicola</name>
    <dbReference type="NCBI Taxonomy" id="196367"/>
    <lineage>
        <taxon>Bacteria</taxon>
        <taxon>Pseudomonadati</taxon>
        <taxon>Pseudomonadota</taxon>
        <taxon>Betaproteobacteria</taxon>
        <taxon>Burkholderiales</taxon>
        <taxon>Burkholderiaceae</taxon>
        <taxon>Caballeronia</taxon>
    </lineage>
</organism>
<dbReference type="AlphaFoldDB" id="A0A242MM88"/>
<reference evidence="2 3" key="1">
    <citation type="submission" date="2017-03" db="EMBL/GenBank/DDBJ databases">
        <title>Genome analysis of strain PAMC 26577.</title>
        <authorList>
            <person name="Oh H.-M."/>
            <person name="Yang J.-A."/>
        </authorList>
    </citation>
    <scope>NUCLEOTIDE SEQUENCE [LARGE SCALE GENOMIC DNA]</scope>
    <source>
        <strain evidence="2 3">PAMC 26577</strain>
    </source>
</reference>
<dbReference type="EMBL" id="NBTZ01000096">
    <property type="protein sequence ID" value="OTP72102.1"/>
    <property type="molecule type" value="Genomic_DNA"/>
</dbReference>
<name>A0A242MM88_CABSO</name>
<dbReference type="Proteomes" id="UP000195221">
    <property type="component" value="Unassembled WGS sequence"/>
</dbReference>
<feature type="region of interest" description="Disordered" evidence="1">
    <location>
        <begin position="20"/>
        <end position="41"/>
    </location>
</feature>
<sequence>MIFLFDDGWEALIPLATSRTTKSPEQTNWRTSDAGRTLDVT</sequence>
<comment type="caution">
    <text evidence="2">The sequence shown here is derived from an EMBL/GenBank/DDBJ whole genome shotgun (WGS) entry which is preliminary data.</text>
</comment>
<evidence type="ECO:0000313" key="3">
    <source>
        <dbReference type="Proteomes" id="UP000195221"/>
    </source>
</evidence>
<gene>
    <name evidence="2" type="ORF">PAMC26577_21940</name>
</gene>